<organism evidence="1">
    <name type="scientific">Cladocopium goreaui</name>
    <dbReference type="NCBI Taxonomy" id="2562237"/>
    <lineage>
        <taxon>Eukaryota</taxon>
        <taxon>Sar</taxon>
        <taxon>Alveolata</taxon>
        <taxon>Dinophyceae</taxon>
        <taxon>Suessiales</taxon>
        <taxon>Symbiodiniaceae</taxon>
        <taxon>Cladocopium</taxon>
    </lineage>
</organism>
<evidence type="ECO:0000313" key="2">
    <source>
        <dbReference type="EMBL" id="CAL4761487.1"/>
    </source>
</evidence>
<gene>
    <name evidence="1" type="ORF">C1SCF055_LOCUS2599</name>
</gene>
<protein>
    <submittedName>
        <fullName evidence="1">Uncharacterized protein</fullName>
    </submittedName>
</protein>
<name>A0A9P1BK60_9DINO</name>
<reference evidence="2 3" key="2">
    <citation type="submission" date="2024-05" db="EMBL/GenBank/DDBJ databases">
        <authorList>
            <person name="Chen Y."/>
            <person name="Shah S."/>
            <person name="Dougan E. K."/>
            <person name="Thang M."/>
            <person name="Chan C."/>
        </authorList>
    </citation>
    <scope>NUCLEOTIDE SEQUENCE [LARGE SCALE GENOMIC DNA]</scope>
</reference>
<comment type="caution">
    <text evidence="1">The sequence shown here is derived from an EMBL/GenBank/DDBJ whole genome shotgun (WGS) entry which is preliminary data.</text>
</comment>
<feature type="non-terminal residue" evidence="1">
    <location>
        <position position="1"/>
    </location>
</feature>
<keyword evidence="3" id="KW-1185">Reference proteome</keyword>
<sequence length="103" mass="11517">SPANRRTRKLWARQGVLENILENILATPCEEPSTKWGERLMFELDLLHGRAERDLSPPGTAHPSLLRLALDSVSKGWVGGPPCRARSMLRHLMVEGLDICHAL</sequence>
<dbReference type="EMBL" id="CAMXCT010000119">
    <property type="protein sequence ID" value="CAI3974175.1"/>
    <property type="molecule type" value="Genomic_DNA"/>
</dbReference>
<accession>A0A9P1BK60</accession>
<dbReference type="EMBL" id="CAMXCT030000119">
    <property type="protein sequence ID" value="CAL4761487.1"/>
    <property type="molecule type" value="Genomic_DNA"/>
</dbReference>
<reference evidence="1" key="1">
    <citation type="submission" date="2022-10" db="EMBL/GenBank/DDBJ databases">
        <authorList>
            <person name="Chen Y."/>
            <person name="Dougan E. K."/>
            <person name="Chan C."/>
            <person name="Rhodes N."/>
            <person name="Thang M."/>
        </authorList>
    </citation>
    <scope>NUCLEOTIDE SEQUENCE</scope>
</reference>
<evidence type="ECO:0000313" key="3">
    <source>
        <dbReference type="Proteomes" id="UP001152797"/>
    </source>
</evidence>
<dbReference type="EMBL" id="CAMXCT020000119">
    <property type="protein sequence ID" value="CAL1127550.1"/>
    <property type="molecule type" value="Genomic_DNA"/>
</dbReference>
<dbReference type="AlphaFoldDB" id="A0A9P1BK60"/>
<dbReference type="Proteomes" id="UP001152797">
    <property type="component" value="Unassembled WGS sequence"/>
</dbReference>
<proteinExistence type="predicted"/>
<evidence type="ECO:0000313" key="1">
    <source>
        <dbReference type="EMBL" id="CAI3974175.1"/>
    </source>
</evidence>